<reference evidence="2" key="2">
    <citation type="submission" date="2023-05" db="EMBL/GenBank/DDBJ databases">
        <authorList>
            <consortium name="Lawrence Berkeley National Laboratory"/>
            <person name="Steindorff A."/>
            <person name="Hensen N."/>
            <person name="Bonometti L."/>
            <person name="Westerberg I."/>
            <person name="Brannstrom I.O."/>
            <person name="Guillou S."/>
            <person name="Cros-Aarteil S."/>
            <person name="Calhoun S."/>
            <person name="Haridas S."/>
            <person name="Kuo A."/>
            <person name="Mondo S."/>
            <person name="Pangilinan J."/>
            <person name="Riley R."/>
            <person name="Labutti K."/>
            <person name="Andreopoulos B."/>
            <person name="Lipzen A."/>
            <person name="Chen C."/>
            <person name="Yanf M."/>
            <person name="Daum C."/>
            <person name="Ng V."/>
            <person name="Clum A."/>
            <person name="Ohm R."/>
            <person name="Martin F."/>
            <person name="Silar P."/>
            <person name="Natvig D."/>
            <person name="Lalanne C."/>
            <person name="Gautier V."/>
            <person name="Ament-Velasquez S.L."/>
            <person name="Kruys A."/>
            <person name="Hutchinson M.I."/>
            <person name="Powell A.J."/>
            <person name="Barry K."/>
            <person name="Miller A.N."/>
            <person name="Grigoriev I.V."/>
            <person name="Debuchy R."/>
            <person name="Gladieux P."/>
            <person name="Thoren M.H."/>
            <person name="Johannesson H."/>
        </authorList>
    </citation>
    <scope>NUCLEOTIDE SEQUENCE</scope>
    <source>
        <strain evidence="2">CBS 508.74</strain>
    </source>
</reference>
<dbReference type="PANTHER" id="PTHR24068">
    <property type="entry name" value="UBIQUITIN-CONJUGATING ENZYME E2"/>
    <property type="match status" value="1"/>
</dbReference>
<evidence type="ECO:0000259" key="1">
    <source>
        <dbReference type="PROSITE" id="PS50127"/>
    </source>
</evidence>
<feature type="domain" description="UBC core" evidence="1">
    <location>
        <begin position="1"/>
        <end position="118"/>
    </location>
</feature>
<dbReference type="RefSeq" id="XP_064670248.1">
    <property type="nucleotide sequence ID" value="XM_064812639.1"/>
</dbReference>
<dbReference type="Proteomes" id="UP001302812">
    <property type="component" value="Unassembled WGS sequence"/>
</dbReference>
<keyword evidence="3" id="KW-1185">Reference proteome</keyword>
<name>A0AAN6TE18_9PEZI</name>
<evidence type="ECO:0000313" key="3">
    <source>
        <dbReference type="Proteomes" id="UP001302812"/>
    </source>
</evidence>
<dbReference type="PROSITE" id="PS50127">
    <property type="entry name" value="UBC_2"/>
    <property type="match status" value="1"/>
</dbReference>
<gene>
    <name evidence="2" type="ORF">N656DRAFT_731023</name>
</gene>
<sequence>MGFWKVVMEGPEGSPYEAGVFLLYLDIGLDFPRVPPAVRFITPILHPNISKHGRICHPIFDREWTGSRRIYEILMHIYGLLMTLESRDTIDPIAALKFYTDPEESQLQVRRYIDRFATKTRAEHREAITANHDDTTRSALSTITSVSSSTVTFRTP</sequence>
<dbReference type="Pfam" id="PF00179">
    <property type="entry name" value="UQ_con"/>
    <property type="match status" value="1"/>
</dbReference>
<dbReference type="Gene3D" id="3.10.110.10">
    <property type="entry name" value="Ubiquitin Conjugating Enzyme"/>
    <property type="match status" value="1"/>
</dbReference>
<accession>A0AAN6TE18</accession>
<dbReference type="SMART" id="SM00212">
    <property type="entry name" value="UBCc"/>
    <property type="match status" value="1"/>
</dbReference>
<dbReference type="EMBL" id="MU853341">
    <property type="protein sequence ID" value="KAK4112678.1"/>
    <property type="molecule type" value="Genomic_DNA"/>
</dbReference>
<reference evidence="2" key="1">
    <citation type="journal article" date="2023" name="Mol. Phylogenet. Evol.">
        <title>Genome-scale phylogeny and comparative genomics of the fungal order Sordariales.</title>
        <authorList>
            <person name="Hensen N."/>
            <person name="Bonometti L."/>
            <person name="Westerberg I."/>
            <person name="Brannstrom I.O."/>
            <person name="Guillou S."/>
            <person name="Cros-Aarteil S."/>
            <person name="Calhoun S."/>
            <person name="Haridas S."/>
            <person name="Kuo A."/>
            <person name="Mondo S."/>
            <person name="Pangilinan J."/>
            <person name="Riley R."/>
            <person name="LaButti K."/>
            <person name="Andreopoulos B."/>
            <person name="Lipzen A."/>
            <person name="Chen C."/>
            <person name="Yan M."/>
            <person name="Daum C."/>
            <person name="Ng V."/>
            <person name="Clum A."/>
            <person name="Steindorff A."/>
            <person name="Ohm R.A."/>
            <person name="Martin F."/>
            <person name="Silar P."/>
            <person name="Natvig D.O."/>
            <person name="Lalanne C."/>
            <person name="Gautier V."/>
            <person name="Ament-Velasquez S.L."/>
            <person name="Kruys A."/>
            <person name="Hutchinson M.I."/>
            <person name="Powell A.J."/>
            <person name="Barry K."/>
            <person name="Miller A.N."/>
            <person name="Grigoriev I.V."/>
            <person name="Debuchy R."/>
            <person name="Gladieux P."/>
            <person name="Hiltunen Thoren M."/>
            <person name="Johannesson H."/>
        </authorList>
    </citation>
    <scope>NUCLEOTIDE SEQUENCE</scope>
    <source>
        <strain evidence="2">CBS 508.74</strain>
    </source>
</reference>
<dbReference type="SUPFAM" id="SSF54495">
    <property type="entry name" value="UBC-like"/>
    <property type="match status" value="1"/>
</dbReference>
<dbReference type="InterPro" id="IPR016135">
    <property type="entry name" value="UBQ-conjugating_enzyme/RWD"/>
</dbReference>
<evidence type="ECO:0000313" key="2">
    <source>
        <dbReference type="EMBL" id="KAK4112678.1"/>
    </source>
</evidence>
<organism evidence="2 3">
    <name type="scientific">Canariomyces notabilis</name>
    <dbReference type="NCBI Taxonomy" id="2074819"/>
    <lineage>
        <taxon>Eukaryota</taxon>
        <taxon>Fungi</taxon>
        <taxon>Dikarya</taxon>
        <taxon>Ascomycota</taxon>
        <taxon>Pezizomycotina</taxon>
        <taxon>Sordariomycetes</taxon>
        <taxon>Sordariomycetidae</taxon>
        <taxon>Sordariales</taxon>
        <taxon>Chaetomiaceae</taxon>
        <taxon>Canariomyces</taxon>
    </lineage>
</organism>
<comment type="caution">
    <text evidence="2">The sequence shown here is derived from an EMBL/GenBank/DDBJ whole genome shotgun (WGS) entry which is preliminary data.</text>
</comment>
<dbReference type="GeneID" id="89936764"/>
<proteinExistence type="predicted"/>
<protein>
    <submittedName>
        <fullName evidence="2">UBC-like protein</fullName>
    </submittedName>
</protein>
<dbReference type="InterPro" id="IPR000608">
    <property type="entry name" value="UBC"/>
</dbReference>
<dbReference type="AlphaFoldDB" id="A0AAN6TE18"/>